<dbReference type="PANTHER" id="PTHR12630:SF1">
    <property type="entry name" value="GLUCOSIDASE 2 SUBUNIT BETA"/>
    <property type="match status" value="1"/>
</dbReference>
<dbReference type="PROSITE" id="PS51914">
    <property type="entry name" value="MRH"/>
    <property type="match status" value="1"/>
</dbReference>
<dbReference type="GO" id="GO:0006491">
    <property type="term" value="P:N-glycan processing"/>
    <property type="evidence" value="ECO:0007669"/>
    <property type="project" value="TreeGrafter"/>
</dbReference>
<name>A0A0D6QX17_ARACU</name>
<dbReference type="Pfam" id="PF13015">
    <property type="entry name" value="PRKCSH_1"/>
    <property type="match status" value="1"/>
</dbReference>
<feature type="region of interest" description="Disordered" evidence="6">
    <location>
        <begin position="194"/>
        <end position="405"/>
    </location>
</feature>
<dbReference type="InterPro" id="IPR028146">
    <property type="entry name" value="PRKCSH_N"/>
</dbReference>
<accession>A0A0D6QX17</accession>
<evidence type="ECO:0000256" key="4">
    <source>
        <dbReference type="ARBA" id="ARBA00023157"/>
    </source>
</evidence>
<feature type="domain" description="MRH" evidence="8">
    <location>
        <begin position="480"/>
        <end position="575"/>
    </location>
</feature>
<evidence type="ECO:0000256" key="2">
    <source>
        <dbReference type="ARBA" id="ARBA00022729"/>
    </source>
</evidence>
<organism evidence="9">
    <name type="scientific">Araucaria cunninghamii</name>
    <name type="common">Hoop pine</name>
    <name type="synonym">Moreton Bay pine</name>
    <dbReference type="NCBI Taxonomy" id="56994"/>
    <lineage>
        <taxon>Eukaryota</taxon>
        <taxon>Viridiplantae</taxon>
        <taxon>Streptophyta</taxon>
        <taxon>Embryophyta</taxon>
        <taxon>Tracheophyta</taxon>
        <taxon>Spermatophyta</taxon>
        <taxon>Pinopsida</taxon>
        <taxon>Pinidae</taxon>
        <taxon>Conifers II</taxon>
        <taxon>Araucariales</taxon>
        <taxon>Araucariaceae</taxon>
        <taxon>Araucaria</taxon>
    </lineage>
</organism>
<evidence type="ECO:0000256" key="3">
    <source>
        <dbReference type="ARBA" id="ARBA00022824"/>
    </source>
</evidence>
<feature type="signal peptide" evidence="7">
    <location>
        <begin position="1"/>
        <end position="24"/>
    </location>
</feature>
<keyword evidence="2 7" id="KW-0732">Signal</keyword>
<sequence>MKGFYRVLLLICLGFVTLAGSAAGNSINTLGIPPQDEKYFLSERIKCKDGSKAFSQNRLNDDFCDCPDGTDEPGTSACPEGKFYCRNVGHTPVLLFSSRVNDGICDCCDGSDEYDGQVKCSNTCWEAGRATRDKLKKKLKTYKEGFGIRKQEVEHAKQMMAKEKAELASLKQDEKKLKNVVDKLKETKEAIEKAEEEERLKREKEEQRIRDAEKQTEEQERLKKEEKEQETLQSPEDASKYSQHLFKEVPESTGQDGNQENENHLEEAEQGVHTESTHDQTLQDSSEEEGHKEKDDTEGLSKEELGRLVASRWTGEYPGQQAEDHKNDHTVQEEHDEKVDDEESKQAEEYDDYSSEDEEVEKTNEDEDDEPENKYDEEDNLVNDDDVEDSESYLESTDTPDLSTSATLSWWGKLSQGFQSIMRAVKLSRVSVDMSEAARVLKDYNDLSRKLSKMQSRISTLEKKLKQDHGNDGEFYTFYDQCFEHKENKYTYKICPYKEASQIEGHSTTTLGRWGGFKDSYRSMEFTNGDKCWNGPDRSMTIRLKCGLRNELVDVDEPSRCEYVASLLTPALCLEERLKELERRLELLNQENQTHDEL</sequence>
<evidence type="ECO:0000313" key="9">
    <source>
        <dbReference type="EMBL" id="JAG94991.1"/>
    </source>
</evidence>
<dbReference type="InterPro" id="IPR039794">
    <property type="entry name" value="Gtb1-like"/>
</dbReference>
<evidence type="ECO:0000256" key="1">
    <source>
        <dbReference type="ARBA" id="ARBA00022387"/>
    </source>
</evidence>
<proteinExistence type="predicted"/>
<dbReference type="PANTHER" id="PTHR12630">
    <property type="entry name" value="N-LINKED OLIGOSACCHARIDE PROCESSING"/>
    <property type="match status" value="1"/>
</dbReference>
<feature type="compositionally biased region" description="Basic and acidic residues" evidence="6">
    <location>
        <begin position="194"/>
        <end position="230"/>
    </location>
</feature>
<feature type="chain" id="PRO_5002311301" description="Glucosidase 2 subunit beta" evidence="7">
    <location>
        <begin position="25"/>
        <end position="598"/>
    </location>
</feature>
<feature type="coiled-coil region" evidence="5">
    <location>
        <begin position="437"/>
        <end position="464"/>
    </location>
</feature>
<feature type="coiled-coil region" evidence="5">
    <location>
        <begin position="571"/>
        <end position="598"/>
    </location>
</feature>
<evidence type="ECO:0000256" key="5">
    <source>
        <dbReference type="SAM" id="Coils"/>
    </source>
</evidence>
<dbReference type="SUPFAM" id="SSF50911">
    <property type="entry name" value="Mannose 6-phosphate receptor domain"/>
    <property type="match status" value="1"/>
</dbReference>
<keyword evidence="3" id="KW-0256">Endoplasmic reticulum</keyword>
<feature type="compositionally biased region" description="Polar residues" evidence="6">
    <location>
        <begin position="393"/>
        <end position="405"/>
    </location>
</feature>
<evidence type="ECO:0000259" key="8">
    <source>
        <dbReference type="PROSITE" id="PS51914"/>
    </source>
</evidence>
<dbReference type="Gene3D" id="2.70.130.10">
    <property type="entry name" value="Mannose-6-phosphate receptor binding domain"/>
    <property type="match status" value="1"/>
</dbReference>
<dbReference type="Pfam" id="PF12999">
    <property type="entry name" value="PRKCSH-like"/>
    <property type="match status" value="1"/>
</dbReference>
<feature type="compositionally biased region" description="Basic and acidic residues" evidence="6">
    <location>
        <begin position="322"/>
        <end position="348"/>
    </location>
</feature>
<dbReference type="InterPro" id="IPR044865">
    <property type="entry name" value="MRH_dom"/>
</dbReference>
<dbReference type="AlphaFoldDB" id="A0A0D6QX17"/>
<dbReference type="GO" id="GO:0017177">
    <property type="term" value="C:glucosidase II complex"/>
    <property type="evidence" value="ECO:0007669"/>
    <property type="project" value="TreeGrafter"/>
</dbReference>
<reference evidence="9" key="1">
    <citation type="submission" date="2015-03" db="EMBL/GenBank/DDBJ databases">
        <title>A transcriptome of Araucaria cunninghamii, an australian fine timber species.</title>
        <authorList>
            <person name="Jing Yi C.J.Y."/>
            <person name="Yin San L.Y.S."/>
            <person name="Abdul Karim S.S."/>
            <person name="Wan Azmi N.N."/>
            <person name="Hercus R.R."/>
            <person name="Croft L.L."/>
        </authorList>
    </citation>
    <scope>NUCLEOTIDE SEQUENCE</scope>
    <source>
        <strain evidence="9">MI0301</strain>
        <tissue evidence="9">Leaf</tissue>
    </source>
</reference>
<feature type="compositionally biased region" description="Basic and acidic residues" evidence="6">
    <location>
        <begin position="261"/>
        <end position="278"/>
    </location>
</feature>
<evidence type="ECO:0000256" key="6">
    <source>
        <dbReference type="SAM" id="MobiDB-lite"/>
    </source>
</evidence>
<feature type="compositionally biased region" description="Basic and acidic residues" evidence="6">
    <location>
        <begin position="288"/>
        <end position="306"/>
    </location>
</feature>
<keyword evidence="5" id="KW-0175">Coiled coil</keyword>
<keyword evidence="4" id="KW-1015">Disulfide bond</keyword>
<feature type="compositionally biased region" description="Acidic residues" evidence="6">
    <location>
        <begin position="349"/>
        <end position="392"/>
    </location>
</feature>
<dbReference type="EMBL" id="GCKF01041845">
    <property type="protein sequence ID" value="JAG94991.1"/>
    <property type="molecule type" value="Transcribed_RNA"/>
</dbReference>
<protein>
    <recommendedName>
        <fullName evidence="1">Glucosidase 2 subunit beta</fullName>
    </recommendedName>
</protein>
<evidence type="ECO:0000256" key="7">
    <source>
        <dbReference type="SAM" id="SignalP"/>
    </source>
</evidence>
<dbReference type="InterPro" id="IPR009011">
    <property type="entry name" value="Man6P_isomerase_rcpt-bd_dom_sf"/>
</dbReference>
<dbReference type="InterPro" id="IPR036607">
    <property type="entry name" value="PRKCSH"/>
</dbReference>